<evidence type="ECO:0000313" key="2">
    <source>
        <dbReference type="Proteomes" id="UP000671836"/>
    </source>
</evidence>
<gene>
    <name evidence="1" type="ORF">J3S04_01755</name>
</gene>
<proteinExistence type="predicted"/>
<dbReference type="Proteomes" id="UP000671836">
    <property type="component" value="Chromosome"/>
</dbReference>
<sequence>MPTNFLPEEQRKRFGHFAEEPGEGQLAGSFLLDQTARRHAMTAKGARNRLGSCATKTSPRLSPLMFAHINFHGPYSFALPAEVQGGQLRATRKPADTAVRIAGASPSRPSQITWCQNFWQ</sequence>
<name>A0ABX7RSJ7_9ACTN</name>
<dbReference type="EMBL" id="CP071595">
    <property type="protein sequence ID" value="QSY49856.1"/>
    <property type="molecule type" value="Genomic_DNA"/>
</dbReference>
<accession>A0ABX7RSJ7</accession>
<reference evidence="1 2" key="1">
    <citation type="submission" date="2021-03" db="EMBL/GenBank/DDBJ databases">
        <title>Streptomyces strains.</title>
        <authorList>
            <person name="Lund M.B."/>
            <person name="Toerring T."/>
        </authorList>
    </citation>
    <scope>NUCLEOTIDE SEQUENCE [LARGE SCALE GENOMIC DNA]</scope>
    <source>
        <strain evidence="1 2">KCC S-1010</strain>
    </source>
</reference>
<evidence type="ECO:0000313" key="1">
    <source>
        <dbReference type="EMBL" id="QSY49856.1"/>
    </source>
</evidence>
<organism evidence="1 2">
    <name type="scientific">Streptomyces griseocarneus</name>
    <dbReference type="NCBI Taxonomy" id="51201"/>
    <lineage>
        <taxon>Bacteria</taxon>
        <taxon>Bacillati</taxon>
        <taxon>Actinomycetota</taxon>
        <taxon>Actinomycetes</taxon>
        <taxon>Kitasatosporales</taxon>
        <taxon>Streptomycetaceae</taxon>
        <taxon>Streptomyces</taxon>
    </lineage>
</organism>
<evidence type="ECO:0008006" key="3">
    <source>
        <dbReference type="Google" id="ProtNLM"/>
    </source>
</evidence>
<protein>
    <recommendedName>
        <fullName evidence="3">Transposase</fullName>
    </recommendedName>
</protein>
<dbReference type="RefSeq" id="WP_086567035.1">
    <property type="nucleotide sequence ID" value="NZ_CP071595.1"/>
</dbReference>
<keyword evidence="2" id="KW-1185">Reference proteome</keyword>